<keyword evidence="2" id="KW-1185">Reference proteome</keyword>
<evidence type="ECO:0000313" key="1">
    <source>
        <dbReference type="EMBL" id="AQS36701.1"/>
    </source>
</evidence>
<dbReference type="Proteomes" id="UP000189545">
    <property type="component" value="Chromosome"/>
</dbReference>
<accession>A0A1S6HME5</accession>
<gene>
    <name evidence="1" type="ORF">Sps_01535</name>
</gene>
<dbReference type="EMBL" id="CP014782">
    <property type="protein sequence ID" value="AQS36701.1"/>
    <property type="molecule type" value="Genomic_DNA"/>
</dbReference>
<name>A0A1S6HME5_9GAMM</name>
<evidence type="ECO:0000313" key="2">
    <source>
        <dbReference type="Proteomes" id="UP000189545"/>
    </source>
</evidence>
<protein>
    <submittedName>
        <fullName evidence="1">Uncharacterized protein</fullName>
    </submittedName>
</protein>
<proteinExistence type="predicted"/>
<organism evidence="1 2">
    <name type="scientific">Shewanella psychrophila</name>
    <dbReference type="NCBI Taxonomy" id="225848"/>
    <lineage>
        <taxon>Bacteria</taxon>
        <taxon>Pseudomonadati</taxon>
        <taxon>Pseudomonadota</taxon>
        <taxon>Gammaproteobacteria</taxon>
        <taxon>Alteromonadales</taxon>
        <taxon>Shewanellaceae</taxon>
        <taxon>Shewanella</taxon>
    </lineage>
</organism>
<dbReference type="KEGG" id="spsw:Sps_01535"/>
<dbReference type="AlphaFoldDB" id="A0A1S6HME5"/>
<sequence>MFRVTIYSIVAYAFWLTFSDMSDYFNTQAHSDNFSKNQVETVIFPIENSDRENSGLEKNNLDKSNMRLKTMLTQVTASNVNIIQCEDEEDCGLSLLVAAE</sequence>
<dbReference type="RefSeq" id="WP_077751976.1">
    <property type="nucleotide sequence ID" value="NZ_CP014782.1"/>
</dbReference>
<reference evidence="1 2" key="1">
    <citation type="submission" date="2016-03" db="EMBL/GenBank/DDBJ databases">
        <title>Complete genome sequence of Shewanella psychrophila WP2, a deep sea bacterium isolated from west Pacific sediment.</title>
        <authorList>
            <person name="Xu G."/>
            <person name="Jian H."/>
        </authorList>
    </citation>
    <scope>NUCLEOTIDE SEQUENCE [LARGE SCALE GENOMIC DNA]</scope>
    <source>
        <strain evidence="1 2">WP2</strain>
    </source>
</reference>
<dbReference type="OrthoDB" id="6271613at2"/>